<feature type="chain" id="PRO_5045299459" description="Lipoprotein" evidence="1">
    <location>
        <begin position="21"/>
        <end position="212"/>
    </location>
</feature>
<accession>A0ABW1XG12</accession>
<dbReference type="Proteomes" id="UP001596364">
    <property type="component" value="Unassembled WGS sequence"/>
</dbReference>
<dbReference type="EMBL" id="JBHSUS010000001">
    <property type="protein sequence ID" value="MFC6439003.1"/>
    <property type="molecule type" value="Genomic_DNA"/>
</dbReference>
<evidence type="ECO:0008006" key="4">
    <source>
        <dbReference type="Google" id="ProtNLM"/>
    </source>
</evidence>
<gene>
    <name evidence="2" type="ORF">ACFP85_02400</name>
</gene>
<proteinExistence type="predicted"/>
<dbReference type="RefSeq" id="WP_131259108.1">
    <property type="nucleotide sequence ID" value="NZ_JBHSUS010000001.1"/>
</dbReference>
<reference evidence="3" key="1">
    <citation type="journal article" date="2019" name="Int. J. Syst. Evol. Microbiol.">
        <title>The Global Catalogue of Microorganisms (GCM) 10K type strain sequencing project: providing services to taxonomists for standard genome sequencing and annotation.</title>
        <authorList>
            <consortium name="The Broad Institute Genomics Platform"/>
            <consortium name="The Broad Institute Genome Sequencing Center for Infectious Disease"/>
            <person name="Wu L."/>
            <person name="Ma J."/>
        </authorList>
    </citation>
    <scope>NUCLEOTIDE SEQUENCE [LARGE SCALE GENOMIC DNA]</scope>
    <source>
        <strain evidence="3">CGMCC 1.16031</strain>
    </source>
</reference>
<evidence type="ECO:0000256" key="1">
    <source>
        <dbReference type="SAM" id="SignalP"/>
    </source>
</evidence>
<protein>
    <recommendedName>
        <fullName evidence="4">Lipoprotein</fullName>
    </recommendedName>
</protein>
<name>A0ABW1XG12_9ALTE</name>
<evidence type="ECO:0000313" key="2">
    <source>
        <dbReference type="EMBL" id="MFC6439003.1"/>
    </source>
</evidence>
<feature type="signal peptide" evidence="1">
    <location>
        <begin position="1"/>
        <end position="20"/>
    </location>
</feature>
<sequence>MRIIASLLLSAMLISGCLPADQPRNETERRIRVANQELAEWEAKIRPLLTPAVTREPELHIPQLFFVFEMIGEADKVYPSFDLYSPAPDSYRSLREQVDNLTPTLNLAAKRVLQGIEQHIANYRLSLDLIDRARNQTGNDPDTLHLNHRFGQTYRDLQKDLNKVEIMLTQLQSLSPQLAELIHMANEQVMDIITDDATFESFAERIRALPNT</sequence>
<keyword evidence="1" id="KW-0732">Signal</keyword>
<comment type="caution">
    <text evidence="2">The sequence shown here is derived from an EMBL/GenBank/DDBJ whole genome shotgun (WGS) entry which is preliminary data.</text>
</comment>
<organism evidence="2 3">
    <name type="scientific">Pseudobowmanella zhangzhouensis</name>
    <dbReference type="NCBI Taxonomy" id="1537679"/>
    <lineage>
        <taxon>Bacteria</taxon>
        <taxon>Pseudomonadati</taxon>
        <taxon>Pseudomonadota</taxon>
        <taxon>Gammaproteobacteria</taxon>
        <taxon>Alteromonadales</taxon>
        <taxon>Alteromonadaceae</taxon>
    </lineage>
</organism>
<dbReference type="PROSITE" id="PS51257">
    <property type="entry name" value="PROKAR_LIPOPROTEIN"/>
    <property type="match status" value="1"/>
</dbReference>
<evidence type="ECO:0000313" key="3">
    <source>
        <dbReference type="Proteomes" id="UP001596364"/>
    </source>
</evidence>
<keyword evidence="3" id="KW-1185">Reference proteome</keyword>